<evidence type="ECO:0000256" key="3">
    <source>
        <dbReference type="ARBA" id="ARBA00022448"/>
    </source>
</evidence>
<keyword evidence="6 9" id="KW-0812">Transmembrane</keyword>
<comment type="function">
    <text evidence="10">Part of the ABC transporter complex MalEFGK involved in maltose/maltodextrin import. Probably responsible for the translocation of the substrate across the membrane.</text>
</comment>
<dbReference type="SUPFAM" id="SSF160964">
    <property type="entry name" value="MalF N-terminal region-like"/>
    <property type="match status" value="1"/>
</dbReference>
<organism evidence="12 13">
    <name type="scientific">Alicyclobacillus ferrooxydans</name>
    <dbReference type="NCBI Taxonomy" id="471514"/>
    <lineage>
        <taxon>Bacteria</taxon>
        <taxon>Bacillati</taxon>
        <taxon>Bacillota</taxon>
        <taxon>Bacilli</taxon>
        <taxon>Bacillales</taxon>
        <taxon>Alicyclobacillaceae</taxon>
        <taxon>Alicyclobacillus</taxon>
    </lineage>
</organism>
<dbReference type="Proteomes" id="UP000050482">
    <property type="component" value="Unassembled WGS sequence"/>
</dbReference>
<dbReference type="Gene3D" id="1.20.58.370">
    <property type="entry name" value="MalF N-terminal region-like"/>
    <property type="match status" value="1"/>
</dbReference>
<dbReference type="OrthoDB" id="9809527at2"/>
<dbReference type="EMBL" id="LJCO01000096">
    <property type="protein sequence ID" value="KPV40828.1"/>
    <property type="molecule type" value="Genomic_DNA"/>
</dbReference>
<evidence type="ECO:0000256" key="1">
    <source>
        <dbReference type="ARBA" id="ARBA00004651"/>
    </source>
</evidence>
<comment type="similarity">
    <text evidence="2 10">Belongs to the binding-protein-dependent transport system permease family. MalFG subfamily.</text>
</comment>
<comment type="subcellular location">
    <subcellularLocation>
        <location evidence="1 9">Cell membrane</location>
        <topology evidence="1 9">Multi-pass membrane protein</topology>
    </subcellularLocation>
</comment>
<comment type="caution">
    <text evidence="12">The sequence shown here is derived from an EMBL/GenBank/DDBJ whole genome shotgun (WGS) entry which is preliminary data.</text>
</comment>
<accession>A0A0P9CNX9</accession>
<protein>
    <recommendedName>
        <fullName evidence="10">Maltose/maltodextrin transport system permease protein</fullName>
    </recommendedName>
</protein>
<dbReference type="GO" id="GO:0015423">
    <property type="term" value="F:ABC-type maltose transporter activity"/>
    <property type="evidence" value="ECO:0007669"/>
    <property type="project" value="TreeGrafter"/>
</dbReference>
<keyword evidence="3 9" id="KW-0813">Transport</keyword>
<feature type="transmembrane region" description="Helical" evidence="9">
    <location>
        <begin position="27"/>
        <end position="53"/>
    </location>
</feature>
<evidence type="ECO:0000256" key="7">
    <source>
        <dbReference type="ARBA" id="ARBA00022989"/>
    </source>
</evidence>
<evidence type="ECO:0000256" key="5">
    <source>
        <dbReference type="ARBA" id="ARBA00022597"/>
    </source>
</evidence>
<dbReference type="Pfam" id="PF00528">
    <property type="entry name" value="BPD_transp_1"/>
    <property type="match status" value="1"/>
</dbReference>
<keyword evidence="13" id="KW-1185">Reference proteome</keyword>
<dbReference type="GO" id="GO:1990060">
    <property type="term" value="C:maltose transport complex"/>
    <property type="evidence" value="ECO:0007669"/>
    <property type="project" value="TreeGrafter"/>
</dbReference>
<evidence type="ECO:0000256" key="4">
    <source>
        <dbReference type="ARBA" id="ARBA00022475"/>
    </source>
</evidence>
<evidence type="ECO:0000259" key="11">
    <source>
        <dbReference type="PROSITE" id="PS50928"/>
    </source>
</evidence>
<dbReference type="GO" id="GO:0042956">
    <property type="term" value="P:maltodextrin transmembrane transport"/>
    <property type="evidence" value="ECO:0007669"/>
    <property type="project" value="TreeGrafter"/>
</dbReference>
<gene>
    <name evidence="12" type="ORF">AN477_21230</name>
</gene>
<feature type="transmembrane region" description="Helical" evidence="9">
    <location>
        <begin position="291"/>
        <end position="311"/>
    </location>
</feature>
<evidence type="ECO:0000313" key="13">
    <source>
        <dbReference type="Proteomes" id="UP000050482"/>
    </source>
</evidence>
<dbReference type="PANTHER" id="PTHR47314">
    <property type="entry name" value="MALTOSE/MALTODEXTRIN TRANSPORT SYSTEM PERMEASE PROTEIN MALF"/>
    <property type="match status" value="1"/>
</dbReference>
<name>A0A0P9CNX9_9BACL</name>
<evidence type="ECO:0000256" key="8">
    <source>
        <dbReference type="ARBA" id="ARBA00023136"/>
    </source>
</evidence>
<feature type="transmembrane region" description="Helical" evidence="9">
    <location>
        <begin position="90"/>
        <end position="116"/>
    </location>
</feature>
<sequence>MSVIASLENGGRDSKVKRRGKIQWSAYGYISPAILTMSVLSFLPMFFTIYISFTNWSQMHFMNYQFVGWKNYVELFSKNNPLSIAFLPTLIWTLVFTFVSTTLNYFVGLILAILVNDKALTEARLYRTLLIIPWAIPALISTLSWQGLLNQNYGPINAFLHLLHIPAIPWLVAPGWAKASVILVNLWLSFPYFMTVSLGALQSIPTEQYDSAAIDGTSAFQRFAYITFPNVWRVSLPLLIPAYAATFNNFNIIFLLTGGGPARASTQFAGYTDILASSSYKIALQFNRYDLSATLSVVLFVMIGVISLINMRFTNAFKGED</sequence>
<feature type="domain" description="ABC transmembrane type-1" evidence="11">
    <location>
        <begin position="90"/>
        <end position="310"/>
    </location>
</feature>
<dbReference type="InterPro" id="IPR035906">
    <property type="entry name" value="MetI-like_sf"/>
</dbReference>
<keyword evidence="8 9" id="KW-0472">Membrane</keyword>
<evidence type="ECO:0000313" key="12">
    <source>
        <dbReference type="EMBL" id="KPV40828.1"/>
    </source>
</evidence>
<evidence type="ECO:0000256" key="9">
    <source>
        <dbReference type="RuleBase" id="RU363032"/>
    </source>
</evidence>
<feature type="transmembrane region" description="Helical" evidence="9">
    <location>
        <begin position="168"/>
        <end position="188"/>
    </location>
</feature>
<reference evidence="12 13" key="1">
    <citation type="submission" date="2015-09" db="EMBL/GenBank/DDBJ databases">
        <title>Draft genome sequence of Alicyclobacillus ferrooxydans DSM 22381.</title>
        <authorList>
            <person name="Hemp J."/>
        </authorList>
    </citation>
    <scope>NUCLEOTIDE SEQUENCE [LARGE SCALE GENOMIC DNA]</scope>
    <source>
        <strain evidence="12 13">TC-34</strain>
    </source>
</reference>
<evidence type="ECO:0000256" key="10">
    <source>
        <dbReference type="RuleBase" id="RU367050"/>
    </source>
</evidence>
<comment type="caution">
    <text evidence="10">Lacks conserved residue(s) required for the propagation of feature annotation.</text>
</comment>
<dbReference type="RefSeq" id="WP_054971185.1">
    <property type="nucleotide sequence ID" value="NZ_LJCO01000096.1"/>
</dbReference>
<dbReference type="PROSITE" id="PS50928">
    <property type="entry name" value="ABC_TM1"/>
    <property type="match status" value="1"/>
</dbReference>
<dbReference type="Gene3D" id="1.10.3720.10">
    <property type="entry name" value="MetI-like"/>
    <property type="match status" value="1"/>
</dbReference>
<evidence type="ECO:0000256" key="2">
    <source>
        <dbReference type="ARBA" id="ARBA00009047"/>
    </source>
</evidence>
<dbReference type="CDD" id="cd06261">
    <property type="entry name" value="TM_PBP2"/>
    <property type="match status" value="1"/>
</dbReference>
<keyword evidence="7 9" id="KW-1133">Transmembrane helix</keyword>
<dbReference type="AlphaFoldDB" id="A0A0P9CNX9"/>
<keyword evidence="5 10" id="KW-0762">Sugar transport</keyword>
<keyword evidence="4 10" id="KW-1003">Cell membrane</keyword>
<dbReference type="InterPro" id="IPR035277">
    <property type="entry name" value="MalF_N"/>
</dbReference>
<dbReference type="PATRIC" id="fig|471514.4.peg.1746"/>
<dbReference type="STRING" id="471514.AN477_21230"/>
<evidence type="ECO:0000256" key="6">
    <source>
        <dbReference type="ARBA" id="ARBA00022692"/>
    </source>
</evidence>
<feature type="transmembrane region" description="Helical" evidence="9">
    <location>
        <begin position="128"/>
        <end position="148"/>
    </location>
</feature>
<proteinExistence type="inferred from homology"/>
<dbReference type="SUPFAM" id="SSF161098">
    <property type="entry name" value="MetI-like"/>
    <property type="match status" value="1"/>
</dbReference>
<dbReference type="PANTHER" id="PTHR47314:SF1">
    <property type="entry name" value="MALTOSE_MALTODEXTRIN TRANSPORT SYSTEM PERMEASE PROTEIN MALF"/>
    <property type="match status" value="1"/>
</dbReference>
<dbReference type="InterPro" id="IPR000515">
    <property type="entry name" value="MetI-like"/>
</dbReference>